<comment type="similarity">
    <text evidence="2">Belongs to the YbaB/EbfC family.</text>
</comment>
<dbReference type="PANTHER" id="PTHR33449:SF1">
    <property type="entry name" value="NUCLEOID-ASSOCIATED PROTEIN YBAB"/>
    <property type="match status" value="1"/>
</dbReference>
<comment type="subunit">
    <text evidence="2">Homodimer.</text>
</comment>
<dbReference type="GO" id="GO:0043590">
    <property type="term" value="C:bacterial nucleoid"/>
    <property type="evidence" value="ECO:0007669"/>
    <property type="project" value="UniProtKB-UniRule"/>
</dbReference>
<dbReference type="RefSeq" id="WP_094506038.1">
    <property type="nucleotide sequence ID" value="NZ_JBHEEK010000001.1"/>
</dbReference>
<dbReference type="Gene3D" id="3.30.1310.10">
    <property type="entry name" value="Nucleoid-associated protein YbaB-like domain"/>
    <property type="match status" value="1"/>
</dbReference>
<proteinExistence type="inferred from homology"/>
<comment type="function">
    <text evidence="2">Binds to DNA and alters its conformation. May be involved in regulation of gene expression, nucleoid organization and DNA protection.</text>
</comment>
<evidence type="ECO:0000256" key="3">
    <source>
        <dbReference type="SAM" id="Coils"/>
    </source>
</evidence>
<dbReference type="OrthoDB" id="9803080at2"/>
<evidence type="ECO:0000256" key="1">
    <source>
        <dbReference type="ARBA" id="ARBA00023125"/>
    </source>
</evidence>
<comment type="caution">
    <text evidence="4">The sequence shown here is derived from an EMBL/GenBank/DDBJ whole genome shotgun (WGS) entry which is preliminary data.</text>
</comment>
<dbReference type="Pfam" id="PF02575">
    <property type="entry name" value="YbaB_DNA_bd"/>
    <property type="match status" value="1"/>
</dbReference>
<dbReference type="HAMAP" id="MF_00274">
    <property type="entry name" value="DNA_YbaB_EbfC"/>
    <property type="match status" value="1"/>
</dbReference>
<dbReference type="InterPro" id="IPR004401">
    <property type="entry name" value="YbaB/EbfC"/>
</dbReference>
<feature type="coiled-coil region" evidence="3">
    <location>
        <begin position="4"/>
        <end position="31"/>
    </location>
</feature>
<protein>
    <recommendedName>
        <fullName evidence="2">Nucleoid-associated protein CEV31_1235</fullName>
    </recommendedName>
</protein>
<dbReference type="InterPro" id="IPR036894">
    <property type="entry name" value="YbaB-like_sf"/>
</dbReference>
<comment type="subcellular location">
    <subcellularLocation>
        <location evidence="2">Cytoplasm</location>
        <location evidence="2">Nucleoid</location>
    </subcellularLocation>
</comment>
<dbReference type="PIRSF" id="PIRSF004555">
    <property type="entry name" value="UCP004555"/>
    <property type="match status" value="1"/>
</dbReference>
<organism evidence="4 5">
    <name type="scientific">Brucella thiophenivorans</name>
    <dbReference type="NCBI Taxonomy" id="571255"/>
    <lineage>
        <taxon>Bacteria</taxon>
        <taxon>Pseudomonadati</taxon>
        <taxon>Pseudomonadota</taxon>
        <taxon>Alphaproteobacteria</taxon>
        <taxon>Hyphomicrobiales</taxon>
        <taxon>Brucellaceae</taxon>
        <taxon>Brucella/Ochrobactrum group</taxon>
        <taxon>Brucella</taxon>
    </lineage>
</organism>
<dbReference type="GO" id="GO:0003677">
    <property type="term" value="F:DNA binding"/>
    <property type="evidence" value="ECO:0007669"/>
    <property type="project" value="UniProtKB-UniRule"/>
</dbReference>
<accession>A0A256FY95</accession>
<dbReference type="GO" id="GO:0005829">
    <property type="term" value="C:cytosol"/>
    <property type="evidence" value="ECO:0007669"/>
    <property type="project" value="TreeGrafter"/>
</dbReference>
<dbReference type="AlphaFoldDB" id="A0A256FY95"/>
<dbReference type="SUPFAM" id="SSF82607">
    <property type="entry name" value="YbaB-like"/>
    <property type="match status" value="1"/>
</dbReference>
<reference evidence="4 5" key="1">
    <citation type="submission" date="2017-07" db="EMBL/GenBank/DDBJ databases">
        <title>Phylogenetic study on the rhizospheric bacterium Ochrobactrum sp. A44.</title>
        <authorList>
            <person name="Krzyzanowska D.M."/>
            <person name="Ossowicki A."/>
            <person name="Rajewska M."/>
            <person name="Maciag T."/>
            <person name="Kaczynski Z."/>
            <person name="Czerwicka M."/>
            <person name="Jafra S."/>
        </authorList>
    </citation>
    <scope>NUCLEOTIDE SEQUENCE [LARGE SCALE GENOMIC DNA]</scope>
    <source>
        <strain evidence="4 5">DSM 7216</strain>
    </source>
</reference>
<keyword evidence="2" id="KW-0963">Cytoplasm</keyword>
<dbReference type="NCBIfam" id="TIGR00103">
    <property type="entry name" value="DNA_YbaB_EbfC"/>
    <property type="match status" value="1"/>
</dbReference>
<keyword evidence="1 2" id="KW-0238">DNA-binding</keyword>
<keyword evidence="5" id="KW-1185">Reference proteome</keyword>
<dbReference type="PANTHER" id="PTHR33449">
    <property type="entry name" value="NUCLEOID-ASSOCIATED PROTEIN YBAB"/>
    <property type="match status" value="1"/>
</dbReference>
<evidence type="ECO:0000256" key="2">
    <source>
        <dbReference type="HAMAP-Rule" id="MF_00274"/>
    </source>
</evidence>
<evidence type="ECO:0000313" key="4">
    <source>
        <dbReference type="EMBL" id="OYR19817.1"/>
    </source>
</evidence>
<keyword evidence="3" id="KW-0175">Coiled coil</keyword>
<name>A0A256FY95_9HYPH</name>
<sequence length="107" mass="11469">MRDMMGMMKQAKELQAKMKAMQDEIADLEATASSGGGLVTVTLSGKGTLSSLKIDPSMMKEEDTEILEDLIIAAHNDAKAKLEAEMAEKTQSLTAGLPIPPGFKLPF</sequence>
<evidence type="ECO:0000313" key="5">
    <source>
        <dbReference type="Proteomes" id="UP000215590"/>
    </source>
</evidence>
<dbReference type="EMBL" id="NNRJ01000015">
    <property type="protein sequence ID" value="OYR19817.1"/>
    <property type="molecule type" value="Genomic_DNA"/>
</dbReference>
<gene>
    <name evidence="4" type="ORF">CEV31_1235</name>
</gene>
<dbReference type="Proteomes" id="UP000215590">
    <property type="component" value="Unassembled WGS sequence"/>
</dbReference>